<dbReference type="PANTHER" id="PTHR23235:SF120">
    <property type="entry name" value="KRUPPEL-LIKE FACTOR 15"/>
    <property type="match status" value="1"/>
</dbReference>
<evidence type="ECO:0000313" key="8">
    <source>
        <dbReference type="Proteomes" id="UP000011064"/>
    </source>
</evidence>
<feature type="compositionally biased region" description="Polar residues" evidence="5">
    <location>
        <begin position="24"/>
        <end position="41"/>
    </location>
</feature>
<feature type="region of interest" description="Disordered" evidence="5">
    <location>
        <begin position="198"/>
        <end position="223"/>
    </location>
</feature>
<keyword evidence="3" id="KW-0862">Zinc</keyword>
<evidence type="ECO:0000256" key="5">
    <source>
        <dbReference type="SAM" id="MobiDB-lite"/>
    </source>
</evidence>
<dbReference type="Pfam" id="PF00096">
    <property type="entry name" value="zf-C2H2"/>
    <property type="match status" value="3"/>
</dbReference>
<evidence type="ECO:0000256" key="3">
    <source>
        <dbReference type="ARBA" id="ARBA00022833"/>
    </source>
</evidence>
<evidence type="ECO:0000313" key="7">
    <source>
        <dbReference type="EMBL" id="ELR05815.1"/>
    </source>
</evidence>
<dbReference type="InterPro" id="IPR013087">
    <property type="entry name" value="Znf_C2H2_type"/>
</dbReference>
<dbReference type="AlphaFoldDB" id="L8FXU1"/>
<feature type="region of interest" description="Disordered" evidence="5">
    <location>
        <begin position="1"/>
        <end position="76"/>
    </location>
</feature>
<dbReference type="InParanoid" id="L8FXU1"/>
<accession>L8FXU1</accession>
<dbReference type="Proteomes" id="UP000011064">
    <property type="component" value="Unassembled WGS sequence"/>
</dbReference>
<evidence type="ECO:0000259" key="6">
    <source>
        <dbReference type="PROSITE" id="PS50157"/>
    </source>
</evidence>
<dbReference type="GO" id="GO:0000978">
    <property type="term" value="F:RNA polymerase II cis-regulatory region sequence-specific DNA binding"/>
    <property type="evidence" value="ECO:0007669"/>
    <property type="project" value="TreeGrafter"/>
</dbReference>
<dbReference type="HOGENOM" id="CLU_053898_0_0_1"/>
<dbReference type="SUPFAM" id="SSF57667">
    <property type="entry name" value="beta-beta-alpha zinc fingers"/>
    <property type="match status" value="2"/>
</dbReference>
<feature type="domain" description="C2H2-type" evidence="6">
    <location>
        <begin position="261"/>
        <end position="291"/>
    </location>
</feature>
<dbReference type="SMART" id="SM00355">
    <property type="entry name" value="ZnF_C2H2"/>
    <property type="match status" value="3"/>
</dbReference>
<feature type="domain" description="C2H2-type" evidence="6">
    <location>
        <begin position="292"/>
        <end position="311"/>
    </location>
</feature>
<evidence type="ECO:0000256" key="1">
    <source>
        <dbReference type="ARBA" id="ARBA00022723"/>
    </source>
</evidence>
<keyword evidence="2 4" id="KW-0863">Zinc-finger</keyword>
<keyword evidence="1" id="KW-0479">Metal-binding</keyword>
<keyword evidence="8" id="KW-1185">Reference proteome</keyword>
<evidence type="ECO:0000256" key="2">
    <source>
        <dbReference type="ARBA" id="ARBA00022771"/>
    </source>
</evidence>
<dbReference type="STRING" id="658429.L8FXU1"/>
<dbReference type="VEuPathDB" id="FungiDB:GMDG_01892"/>
<dbReference type="PROSITE" id="PS50157">
    <property type="entry name" value="ZINC_FINGER_C2H2_2"/>
    <property type="match status" value="3"/>
</dbReference>
<dbReference type="PANTHER" id="PTHR23235">
    <property type="entry name" value="KRUEPPEL-LIKE TRANSCRIPTION FACTOR"/>
    <property type="match status" value="1"/>
</dbReference>
<sequence length="323" mass="35735">MSRPSHTRSPSPSYHDFQRGYLPPSQQSCNDANTSMQSMTISDHEPFGSPTGDYAFAGSSFTSPYPQQSTASAFTDLNSPRQVADYALPQSYNPYSMDVVPSNLATSPGQIPFPLSGPQYYPPDGTYNESGSSQMMDSSVHWDPGLVDLSSCQPSNPYVLDNVLDTEDWLSPVPPTGSSFTGADSSLSYDSGAEGVVLGSSSTNAGSSRTTPSQEKRPRIVTTREDGNYECTVDGCGKLFNRSYNYRAHMETHDADRVHPFICPLPDCMKRFRRKTDLQRHHQSVHIKEKSHQCEYCGRFFSRKDTLGRHKDDGCSKQFNLSV</sequence>
<dbReference type="GO" id="GO:0000981">
    <property type="term" value="F:DNA-binding transcription factor activity, RNA polymerase II-specific"/>
    <property type="evidence" value="ECO:0007669"/>
    <property type="project" value="TreeGrafter"/>
</dbReference>
<organism evidence="7 8">
    <name type="scientific">Pseudogymnoascus destructans (strain ATCC MYA-4855 / 20631-21)</name>
    <name type="common">Bat white-nose syndrome fungus</name>
    <name type="synonym">Geomyces destructans</name>
    <dbReference type="NCBI Taxonomy" id="658429"/>
    <lineage>
        <taxon>Eukaryota</taxon>
        <taxon>Fungi</taxon>
        <taxon>Dikarya</taxon>
        <taxon>Ascomycota</taxon>
        <taxon>Pezizomycotina</taxon>
        <taxon>Leotiomycetes</taxon>
        <taxon>Thelebolales</taxon>
        <taxon>Thelebolaceae</taxon>
        <taxon>Pseudogymnoascus</taxon>
    </lineage>
</organism>
<dbReference type="EMBL" id="GL573192">
    <property type="protein sequence ID" value="ELR05815.1"/>
    <property type="molecule type" value="Genomic_DNA"/>
</dbReference>
<gene>
    <name evidence="7" type="ORF">GMDG_01892</name>
</gene>
<evidence type="ECO:0000256" key="4">
    <source>
        <dbReference type="PROSITE-ProRule" id="PRU00042"/>
    </source>
</evidence>
<feature type="compositionally biased region" description="Basic and acidic residues" evidence="5">
    <location>
        <begin position="214"/>
        <end position="223"/>
    </location>
</feature>
<dbReference type="Gene3D" id="3.30.160.60">
    <property type="entry name" value="Classic Zinc Finger"/>
    <property type="match status" value="3"/>
</dbReference>
<feature type="compositionally biased region" description="Polar residues" evidence="5">
    <location>
        <begin position="199"/>
        <end position="213"/>
    </location>
</feature>
<dbReference type="GO" id="GO:0008270">
    <property type="term" value="F:zinc ion binding"/>
    <property type="evidence" value="ECO:0007669"/>
    <property type="project" value="UniProtKB-KW"/>
</dbReference>
<feature type="compositionally biased region" description="Low complexity" evidence="5">
    <location>
        <begin position="1"/>
        <end position="13"/>
    </location>
</feature>
<reference evidence="8" key="1">
    <citation type="submission" date="2010-09" db="EMBL/GenBank/DDBJ databases">
        <title>The genome sequence of Geomyces destructans 20631-21.</title>
        <authorList>
            <consortium name="The Broad Institute Genome Sequencing Platform"/>
            <person name="Cuomo C.A."/>
            <person name="Blehert D.S."/>
            <person name="Lorch J.M."/>
            <person name="Young S.K."/>
            <person name="Zeng Q."/>
            <person name="Gargeya S."/>
            <person name="Fitzgerald M."/>
            <person name="Haas B."/>
            <person name="Abouelleil A."/>
            <person name="Alvarado L."/>
            <person name="Arachchi H.M."/>
            <person name="Berlin A."/>
            <person name="Brown A."/>
            <person name="Chapman S.B."/>
            <person name="Chen Z."/>
            <person name="Dunbar C."/>
            <person name="Freedman E."/>
            <person name="Gearin G."/>
            <person name="Gellesch M."/>
            <person name="Goldberg J."/>
            <person name="Griggs A."/>
            <person name="Gujja S."/>
            <person name="Heiman D."/>
            <person name="Howarth C."/>
            <person name="Larson L."/>
            <person name="Lui A."/>
            <person name="MacDonald P.J.P."/>
            <person name="Montmayeur A."/>
            <person name="Murphy C."/>
            <person name="Neiman D."/>
            <person name="Pearson M."/>
            <person name="Priest M."/>
            <person name="Roberts A."/>
            <person name="Saif S."/>
            <person name="Shea T."/>
            <person name="Shenoy N."/>
            <person name="Sisk P."/>
            <person name="Stolte C."/>
            <person name="Sykes S."/>
            <person name="Wortman J."/>
            <person name="Nusbaum C."/>
            <person name="Birren B."/>
        </authorList>
    </citation>
    <scope>NUCLEOTIDE SEQUENCE [LARGE SCALE GENOMIC DNA]</scope>
    <source>
        <strain evidence="8">ATCC MYA-4855 / 20631-21</strain>
    </source>
</reference>
<dbReference type="InterPro" id="IPR036236">
    <property type="entry name" value="Znf_C2H2_sf"/>
</dbReference>
<protein>
    <recommendedName>
        <fullName evidence="6">C2H2-type domain-containing protein</fullName>
    </recommendedName>
</protein>
<feature type="compositionally biased region" description="Polar residues" evidence="5">
    <location>
        <begin position="59"/>
        <end position="76"/>
    </location>
</feature>
<proteinExistence type="predicted"/>
<feature type="domain" description="C2H2-type" evidence="6">
    <location>
        <begin position="229"/>
        <end position="258"/>
    </location>
</feature>
<dbReference type="PROSITE" id="PS00028">
    <property type="entry name" value="ZINC_FINGER_C2H2_1"/>
    <property type="match status" value="2"/>
</dbReference>
<dbReference type="OrthoDB" id="6910977at2759"/>
<name>L8FXU1_PSED2</name>